<evidence type="ECO:0000313" key="2">
    <source>
        <dbReference type="EMBL" id="PXV70533.1"/>
    </source>
</evidence>
<dbReference type="EMBL" id="QICN01000002">
    <property type="protein sequence ID" value="PXV70533.1"/>
    <property type="molecule type" value="Genomic_DNA"/>
</dbReference>
<dbReference type="Pfam" id="PF14491">
    <property type="entry name" value="DUF4435"/>
    <property type="match status" value="1"/>
</dbReference>
<dbReference type="InterPro" id="IPR029492">
    <property type="entry name" value="DUF4435"/>
</dbReference>
<reference evidence="2 3" key="1">
    <citation type="submission" date="2018-04" db="EMBL/GenBank/DDBJ databases">
        <title>Genomic Encyclopedia of Type Strains, Phase IV (KMG-IV): sequencing the most valuable type-strain genomes for metagenomic binning, comparative biology and taxonomic classification.</title>
        <authorList>
            <person name="Goeker M."/>
        </authorList>
    </citation>
    <scope>NUCLEOTIDE SEQUENCE [LARGE SCALE GENOMIC DNA]</scope>
    <source>
        <strain evidence="2 3">DSM 104150</strain>
    </source>
</reference>
<accession>A0A318EDD9</accession>
<proteinExistence type="predicted"/>
<dbReference type="RefSeq" id="WP_110264187.1">
    <property type="nucleotide sequence ID" value="NZ_CAWNXA010000002.1"/>
</dbReference>
<keyword evidence="3" id="KW-1185">Reference proteome</keyword>
<protein>
    <submittedName>
        <fullName evidence="2">Uncharacterized protein DUF4435</fullName>
    </submittedName>
</protein>
<organism evidence="2 3">
    <name type="scientific">Sinimarinibacterium flocculans</name>
    <dbReference type="NCBI Taxonomy" id="985250"/>
    <lineage>
        <taxon>Bacteria</taxon>
        <taxon>Pseudomonadati</taxon>
        <taxon>Pseudomonadota</taxon>
        <taxon>Gammaproteobacteria</taxon>
        <taxon>Nevskiales</taxon>
        <taxon>Nevskiaceae</taxon>
        <taxon>Sinimarinibacterium</taxon>
    </lineage>
</organism>
<sequence length="304" mass="34207">MSAELLDSLRHGRSSGSVLKIRVSQVRSKHPSHPIFVFEGDEDIGPYEVWLRGCFGRAYQPVPGKGKGQLLSCRDSLLSDKTGSFECVYFFVDRDFDGLRERPPGDDIYVTGCYSVENEMLVPEVLHSLLVDEFKLFVGGEEIDRLAAHAERVLESICVALKAANKRIFVARRLGVPLQIDDSVTKYIALDANGASVRHTEEQLERLVKYERPVPSELWAAMDAAFENLEPRVDYRGKFLLRGLANWFRLLAELRESGANNFFSDPLSIRFSPEHLSLRALASRRKAPDSLVRFVSKIGHPSAI</sequence>
<evidence type="ECO:0000259" key="1">
    <source>
        <dbReference type="Pfam" id="PF14491"/>
    </source>
</evidence>
<dbReference type="AlphaFoldDB" id="A0A318EDD9"/>
<gene>
    <name evidence="2" type="ORF">C8D93_102392</name>
</gene>
<dbReference type="OrthoDB" id="9151824at2"/>
<evidence type="ECO:0000313" key="3">
    <source>
        <dbReference type="Proteomes" id="UP000248330"/>
    </source>
</evidence>
<name>A0A318EDD9_9GAMM</name>
<comment type="caution">
    <text evidence="2">The sequence shown here is derived from an EMBL/GenBank/DDBJ whole genome shotgun (WGS) entry which is preliminary data.</text>
</comment>
<feature type="domain" description="DUF4435" evidence="1">
    <location>
        <begin position="35"/>
        <end position="136"/>
    </location>
</feature>
<dbReference type="Proteomes" id="UP000248330">
    <property type="component" value="Unassembled WGS sequence"/>
</dbReference>